<feature type="region of interest" description="Disordered" evidence="2">
    <location>
        <begin position="403"/>
        <end position="448"/>
    </location>
</feature>
<comment type="caution">
    <text evidence="5">The sequence shown here is derived from an EMBL/GenBank/DDBJ whole genome shotgun (WGS) entry which is preliminary data.</text>
</comment>
<dbReference type="Pfam" id="PF25888">
    <property type="entry name" value="WHD_DnaB"/>
    <property type="match status" value="1"/>
</dbReference>
<name>A0A430ACX3_9ENTE</name>
<evidence type="ECO:0000313" key="6">
    <source>
        <dbReference type="Proteomes" id="UP000287101"/>
    </source>
</evidence>
<feature type="domain" description="Replicative helicase loading/DNA remodeling protein DnaB N-terminal winged helix" evidence="4">
    <location>
        <begin position="9"/>
        <end position="265"/>
    </location>
</feature>
<protein>
    <submittedName>
        <fullName evidence="5">Uncharacterized protein</fullName>
    </submittedName>
</protein>
<evidence type="ECO:0000256" key="2">
    <source>
        <dbReference type="SAM" id="MobiDB-lite"/>
    </source>
</evidence>
<keyword evidence="6" id="KW-1185">Reference proteome</keyword>
<dbReference type="OrthoDB" id="2082007at2"/>
<evidence type="ECO:0000313" key="5">
    <source>
        <dbReference type="EMBL" id="RSU05066.1"/>
    </source>
</evidence>
<dbReference type="Pfam" id="PF07261">
    <property type="entry name" value="DnaB_2"/>
    <property type="match status" value="1"/>
</dbReference>
<evidence type="ECO:0000259" key="3">
    <source>
        <dbReference type="Pfam" id="PF07261"/>
    </source>
</evidence>
<dbReference type="InterPro" id="IPR006343">
    <property type="entry name" value="DnaB/C_C"/>
</dbReference>
<reference evidence="5 6" key="1">
    <citation type="submission" date="2017-05" db="EMBL/GenBank/DDBJ databases">
        <title>Vagococcus spp. assemblies.</title>
        <authorList>
            <person name="Gulvik C.A."/>
        </authorList>
    </citation>
    <scope>NUCLEOTIDE SEQUENCE [LARGE SCALE GENOMIC DNA]</scope>
    <source>
        <strain evidence="5 6">CCUG 41755</strain>
    </source>
</reference>
<gene>
    <name evidence="5" type="ORF">CBF31_03345</name>
</gene>
<proteinExistence type="inferred from homology"/>
<feature type="compositionally biased region" description="Basic and acidic residues" evidence="2">
    <location>
        <begin position="425"/>
        <end position="448"/>
    </location>
</feature>
<dbReference type="AlphaFoldDB" id="A0A430ACX3"/>
<dbReference type="InterPro" id="IPR058660">
    <property type="entry name" value="WHD_DnaB"/>
</dbReference>
<dbReference type="Proteomes" id="UP000287101">
    <property type="component" value="Unassembled WGS sequence"/>
</dbReference>
<accession>A0A430ACX3</accession>
<comment type="similarity">
    <text evidence="1">Belongs to the DnaB/DnaD family.</text>
</comment>
<dbReference type="EMBL" id="NGJY01000001">
    <property type="protein sequence ID" value="RSU05066.1"/>
    <property type="molecule type" value="Genomic_DNA"/>
</dbReference>
<evidence type="ECO:0000259" key="4">
    <source>
        <dbReference type="Pfam" id="PF25888"/>
    </source>
</evidence>
<sequence length="467" mass="54002">MNTAWKQLHPQDSYTVKLNRPITIEDEKVLSFLYQPIIGIEAFGLYHAFLTAVPVDDFESDEQFHSELFNQLNIDLPSVFKARVKLEGLGLLRVFVKEENGRRQFLYELYPPQKAADFFKDTVLSLLLVDKIGEERYEKLTTRFAMPKVDRSEYQEITKKFVDVYQWNQEGIHSQEKLLSESQEKFTPEESVKPTITESDFDWAYFLGLLDSLYVDKTHLEIELKEMILTINRLYGIDELEMKKLLEPEIDYVTNQVNIKQFRQSIIKKYHVGKKQTKPEPVEDNTLNSEDQKTKRRNTLLKKGYSEGEIQVILSSETIKPMVFLTAIKKQKGGFVAIEERWAVENLVRDTGLPDAVINVLIHFVLVVKDNATFAQKYANAIANDWAQAGIIKPEDAVTKAKEVSSSKAKKTRSYGSKGYNNKPVRKESVPDWVGKERGEKPISKESDDFINEKIRKLREKKKEGES</sequence>
<evidence type="ECO:0000256" key="1">
    <source>
        <dbReference type="ARBA" id="ARBA00093462"/>
    </source>
</evidence>
<feature type="domain" description="DnaB/C C-terminal" evidence="3">
    <location>
        <begin position="326"/>
        <end position="398"/>
    </location>
</feature>
<organism evidence="5 6">
    <name type="scientific">Vagococcus fessus</name>
    <dbReference type="NCBI Taxonomy" id="120370"/>
    <lineage>
        <taxon>Bacteria</taxon>
        <taxon>Bacillati</taxon>
        <taxon>Bacillota</taxon>
        <taxon>Bacilli</taxon>
        <taxon>Lactobacillales</taxon>
        <taxon>Enterococcaceae</taxon>
        <taxon>Vagococcus</taxon>
    </lineage>
</organism>
<dbReference type="RefSeq" id="WP_126830953.1">
    <property type="nucleotide sequence ID" value="NZ_CBCRYB010000007.1"/>
</dbReference>